<name>A0ABM8IV88_9CREN</name>
<protein>
    <submittedName>
        <fullName evidence="1">Uncharacterized protein</fullName>
    </submittedName>
</protein>
<dbReference type="Proteomes" id="UP001341135">
    <property type="component" value="Chromosome"/>
</dbReference>
<gene>
    <name evidence="1" type="ORF">PABY_10410</name>
</gene>
<organism evidence="1 2">
    <name type="scientific">Pyrodictium abyssi</name>
    <dbReference type="NCBI Taxonomy" id="54256"/>
    <lineage>
        <taxon>Archaea</taxon>
        <taxon>Thermoproteota</taxon>
        <taxon>Thermoprotei</taxon>
        <taxon>Desulfurococcales</taxon>
        <taxon>Pyrodictiaceae</taxon>
        <taxon>Pyrodictium</taxon>
    </lineage>
</organism>
<evidence type="ECO:0000313" key="2">
    <source>
        <dbReference type="Proteomes" id="UP001341135"/>
    </source>
</evidence>
<evidence type="ECO:0000313" key="1">
    <source>
        <dbReference type="EMBL" id="BES81474.1"/>
    </source>
</evidence>
<accession>A0ABM8IV88</accession>
<dbReference type="EMBL" id="AP028907">
    <property type="protein sequence ID" value="BES81474.1"/>
    <property type="molecule type" value="Genomic_DNA"/>
</dbReference>
<keyword evidence="2" id="KW-1185">Reference proteome</keyword>
<reference evidence="1 2" key="1">
    <citation type="submission" date="2023-09" db="EMBL/GenBank/DDBJ databases">
        <title>Pyrofollis japonicus gen. nov. sp. nov., a novel member of the family Pyrodictiaceae isolated from the Iheya North hydrothermal field.</title>
        <authorList>
            <person name="Miyazaki U."/>
            <person name="Sanari M."/>
            <person name="Tame A."/>
            <person name="Kitajima M."/>
            <person name="Okamoto A."/>
            <person name="Sawayama S."/>
            <person name="Miyazaki J."/>
            <person name="Takai K."/>
            <person name="Nakagawa S."/>
        </authorList>
    </citation>
    <scope>NUCLEOTIDE SEQUENCE [LARGE SCALE GENOMIC DNA]</scope>
    <source>
        <strain evidence="1 2">AV2</strain>
    </source>
</reference>
<sequence length="87" mass="9362">MPASLKGMWCTPFSRVMDEGGGQGRTAIRMKYWLSAPPTLHPQVPGALSPGGSGPKVVITMLSQHLADRGKTGCVMNSLWSEMYKPS</sequence>
<proteinExistence type="predicted"/>